<dbReference type="InterPro" id="IPR003593">
    <property type="entry name" value="AAA+_ATPase"/>
</dbReference>
<dbReference type="GO" id="GO:0006302">
    <property type="term" value="P:double-strand break repair"/>
    <property type="evidence" value="ECO:0007669"/>
    <property type="project" value="TreeGrafter"/>
</dbReference>
<name>A0A941JVG0_9CHRO</name>
<feature type="domain" description="AAA+ ATPase" evidence="1">
    <location>
        <begin position="23"/>
        <end position="331"/>
    </location>
</feature>
<comment type="caution">
    <text evidence="2">The sequence shown here is derived from an EMBL/GenBank/DDBJ whole genome shotgun (WGS) entry which is preliminary data.</text>
</comment>
<sequence>MKVKSMKINSFRGIRDLSLNFKPTQATVIIGSNGVGKSSILDCLAILLSSLTNEFIEQDEEKLTLKQEDINNNRQETKNEITILWENSQEVTWECSLFKTARKNTASNISVNKLIEKIDEKLTASSEQNLPLAIYYRVNRSVLDIPLRIRTKYAFEQSSAYYQALISDKNDFRLFFTWFREREDLENEKRLNENNDYKDPQLEAVRQAITSLMPDFTHLRIKRSPLCMTIIKQGEELIVNQLSDGEKCLLAMAGDLARRLAIANPNLSEPLQGNGVVLIDEIELHLHPQWQRKIIPDLTRTFPNCQFIITTHSPQVLSHVQPERIYILEATSKGIIACSPESSFGRDSNQILANLMLTPERPQEIKDSILELFRVIDQGDLENAKKLRQEIVAKIGEDEPELVKAGVSIRRKEILGH</sequence>
<dbReference type="AlphaFoldDB" id="A0A941JVG0"/>
<accession>A0A941JVG0</accession>
<dbReference type="InterPro" id="IPR003959">
    <property type="entry name" value="ATPase_AAA_core"/>
</dbReference>
<reference evidence="2" key="1">
    <citation type="submission" date="2021-02" db="EMBL/GenBank/DDBJ databases">
        <title>Metagenome analyses of Stigonema ocellatum DSM 106950, Chlorogloea purpurea SAG 13.99 and Gomphosphaeria aponina DSM 107014.</title>
        <authorList>
            <person name="Marter P."/>
            <person name="Huang S."/>
        </authorList>
    </citation>
    <scope>NUCLEOTIDE SEQUENCE</scope>
    <source>
        <strain evidence="2">JP213</strain>
    </source>
</reference>
<evidence type="ECO:0000313" key="2">
    <source>
        <dbReference type="EMBL" id="MBR8828895.1"/>
    </source>
</evidence>
<dbReference type="GO" id="GO:0000731">
    <property type="term" value="P:DNA synthesis involved in DNA repair"/>
    <property type="evidence" value="ECO:0007669"/>
    <property type="project" value="TreeGrafter"/>
</dbReference>
<dbReference type="Gene3D" id="3.40.50.300">
    <property type="entry name" value="P-loop containing nucleotide triphosphate hydrolases"/>
    <property type="match status" value="1"/>
</dbReference>
<dbReference type="SMART" id="SM00382">
    <property type="entry name" value="AAA"/>
    <property type="match status" value="1"/>
</dbReference>
<gene>
    <name evidence="2" type="ORF">DSM107014_13505</name>
</gene>
<dbReference type="GO" id="GO:0005524">
    <property type="term" value="F:ATP binding"/>
    <property type="evidence" value="ECO:0007669"/>
    <property type="project" value="InterPro"/>
</dbReference>
<proteinExistence type="predicted"/>
<dbReference type="GO" id="GO:0016887">
    <property type="term" value="F:ATP hydrolysis activity"/>
    <property type="evidence" value="ECO:0007669"/>
    <property type="project" value="InterPro"/>
</dbReference>
<dbReference type="CDD" id="cd00267">
    <property type="entry name" value="ABC_ATPase"/>
    <property type="match status" value="1"/>
</dbReference>
<dbReference type="Proteomes" id="UP000767446">
    <property type="component" value="Unassembled WGS sequence"/>
</dbReference>
<dbReference type="Pfam" id="PF13304">
    <property type="entry name" value="AAA_21"/>
    <property type="match status" value="1"/>
</dbReference>
<dbReference type="EMBL" id="JADQBC010000093">
    <property type="protein sequence ID" value="MBR8828895.1"/>
    <property type="molecule type" value="Genomic_DNA"/>
</dbReference>
<dbReference type="SUPFAM" id="SSF52540">
    <property type="entry name" value="P-loop containing nucleoside triphosphate hydrolases"/>
    <property type="match status" value="1"/>
</dbReference>
<evidence type="ECO:0000259" key="1">
    <source>
        <dbReference type="SMART" id="SM00382"/>
    </source>
</evidence>
<dbReference type="PANTHER" id="PTHR32182">
    <property type="entry name" value="DNA REPLICATION AND REPAIR PROTEIN RECF"/>
    <property type="match status" value="1"/>
</dbReference>
<protein>
    <submittedName>
        <fullName evidence="2">AAA family ATPase</fullName>
    </submittedName>
</protein>
<evidence type="ECO:0000313" key="3">
    <source>
        <dbReference type="Proteomes" id="UP000767446"/>
    </source>
</evidence>
<dbReference type="PANTHER" id="PTHR32182:SF23">
    <property type="entry name" value="ATP BINDING PROTEIN"/>
    <property type="match status" value="1"/>
</dbReference>
<organism evidence="2 3">
    <name type="scientific">Gomphosphaeria aponina SAG 52.96 = DSM 107014</name>
    <dbReference type="NCBI Taxonomy" id="1521640"/>
    <lineage>
        <taxon>Bacteria</taxon>
        <taxon>Bacillati</taxon>
        <taxon>Cyanobacteriota</taxon>
        <taxon>Cyanophyceae</taxon>
        <taxon>Oscillatoriophycideae</taxon>
        <taxon>Chroococcales</taxon>
        <taxon>Gomphosphaeriaceae</taxon>
        <taxon>Gomphosphaeria</taxon>
    </lineage>
</organism>
<dbReference type="InterPro" id="IPR027417">
    <property type="entry name" value="P-loop_NTPase"/>
</dbReference>